<keyword evidence="2" id="KW-1185">Reference proteome</keyword>
<evidence type="ECO:0000313" key="2">
    <source>
        <dbReference type="Proteomes" id="UP001596103"/>
    </source>
</evidence>
<organism evidence="1 2">
    <name type="scientific">Paraburkholderia denitrificans</name>
    <dbReference type="NCBI Taxonomy" id="694025"/>
    <lineage>
        <taxon>Bacteria</taxon>
        <taxon>Pseudomonadati</taxon>
        <taxon>Pseudomonadota</taxon>
        <taxon>Betaproteobacteria</taxon>
        <taxon>Burkholderiales</taxon>
        <taxon>Burkholderiaceae</taxon>
        <taxon>Paraburkholderia</taxon>
    </lineage>
</organism>
<evidence type="ECO:0000313" key="1">
    <source>
        <dbReference type="EMBL" id="MFC5427559.1"/>
    </source>
</evidence>
<name>A0ABW0J3I8_9BURK</name>
<gene>
    <name evidence="1" type="ORF">ACFPTO_01850</name>
</gene>
<reference evidence="2" key="1">
    <citation type="journal article" date="2019" name="Int. J. Syst. Evol. Microbiol.">
        <title>The Global Catalogue of Microorganisms (GCM) 10K type strain sequencing project: providing services to taxonomists for standard genome sequencing and annotation.</title>
        <authorList>
            <consortium name="The Broad Institute Genomics Platform"/>
            <consortium name="The Broad Institute Genome Sequencing Center for Infectious Disease"/>
            <person name="Wu L."/>
            <person name="Ma J."/>
        </authorList>
    </citation>
    <scope>NUCLEOTIDE SEQUENCE [LARGE SCALE GENOMIC DNA]</scope>
    <source>
        <strain evidence="2">CCUG 56042</strain>
    </source>
</reference>
<dbReference type="Proteomes" id="UP001596103">
    <property type="component" value="Unassembled WGS sequence"/>
</dbReference>
<proteinExistence type="predicted"/>
<protein>
    <recommendedName>
        <fullName evidence="3">Transposase</fullName>
    </recommendedName>
</protein>
<dbReference type="EMBL" id="JBHSMP010000006">
    <property type="protein sequence ID" value="MFC5427559.1"/>
    <property type="molecule type" value="Genomic_DNA"/>
</dbReference>
<comment type="caution">
    <text evidence="1">The sequence shown here is derived from an EMBL/GenBank/DDBJ whole genome shotgun (WGS) entry which is preliminary data.</text>
</comment>
<evidence type="ECO:0008006" key="3">
    <source>
        <dbReference type="Google" id="ProtNLM"/>
    </source>
</evidence>
<sequence length="84" mass="9320">MAADYLVPWLKASGQDGLPGTHRGTMTITEQHPLEHNAEARNYFERLEARASKGPLAVWREAVEVCTGGLPSWAARKYRARAKA</sequence>
<accession>A0ABW0J3I8</accession>
<dbReference type="RefSeq" id="WP_377709053.1">
    <property type="nucleotide sequence ID" value="NZ_JBHSMP010000006.1"/>
</dbReference>